<proteinExistence type="inferred from homology"/>
<evidence type="ECO:0000256" key="2">
    <source>
        <dbReference type="ARBA" id="ARBA00012417"/>
    </source>
</evidence>
<dbReference type="GO" id="GO:0003887">
    <property type="term" value="F:DNA-directed DNA polymerase activity"/>
    <property type="evidence" value="ECO:0007669"/>
    <property type="project" value="UniProtKB-KW"/>
</dbReference>
<dbReference type="GO" id="GO:0006260">
    <property type="term" value="P:DNA replication"/>
    <property type="evidence" value="ECO:0007669"/>
    <property type="project" value="UniProtKB-KW"/>
</dbReference>
<feature type="domain" description="DNA-directed DNA polymerase family B mitochondria/virus" evidence="9">
    <location>
        <begin position="341"/>
        <end position="501"/>
    </location>
</feature>
<organism evidence="10 11">
    <name type="scientific">Heterodera trifolii</name>
    <dbReference type="NCBI Taxonomy" id="157864"/>
    <lineage>
        <taxon>Eukaryota</taxon>
        <taxon>Metazoa</taxon>
        <taxon>Ecdysozoa</taxon>
        <taxon>Nematoda</taxon>
        <taxon>Chromadorea</taxon>
        <taxon>Rhabditida</taxon>
        <taxon>Tylenchina</taxon>
        <taxon>Tylenchomorpha</taxon>
        <taxon>Tylenchoidea</taxon>
        <taxon>Heteroderidae</taxon>
        <taxon>Heteroderinae</taxon>
        <taxon>Heterodera</taxon>
    </lineage>
</organism>
<evidence type="ECO:0000313" key="10">
    <source>
        <dbReference type="EMBL" id="KAL3116818.1"/>
    </source>
</evidence>
<dbReference type="Proteomes" id="UP001620626">
    <property type="component" value="Unassembled WGS sequence"/>
</dbReference>
<keyword evidence="11" id="KW-1185">Reference proteome</keyword>
<dbReference type="PANTHER" id="PTHR33568">
    <property type="entry name" value="DNA POLYMERASE"/>
    <property type="match status" value="1"/>
</dbReference>
<dbReference type="EMBL" id="JBICBT010000344">
    <property type="protein sequence ID" value="KAL3116818.1"/>
    <property type="molecule type" value="Genomic_DNA"/>
</dbReference>
<evidence type="ECO:0000259" key="9">
    <source>
        <dbReference type="Pfam" id="PF03175"/>
    </source>
</evidence>
<keyword evidence="4" id="KW-0548">Nucleotidyltransferase</keyword>
<comment type="caution">
    <text evidence="10">The sequence shown here is derived from an EMBL/GenBank/DDBJ whole genome shotgun (WGS) entry which is preliminary data.</text>
</comment>
<protein>
    <recommendedName>
        <fullName evidence="2">DNA-directed DNA polymerase</fullName>
        <ecNumber evidence="2">2.7.7.7</ecNumber>
    </recommendedName>
</protein>
<comment type="similarity">
    <text evidence="1">Belongs to the DNA polymerase type-B family.</text>
</comment>
<name>A0ABD2LNZ2_9BILA</name>
<dbReference type="GO" id="GO:0003677">
    <property type="term" value="F:DNA binding"/>
    <property type="evidence" value="ECO:0007669"/>
    <property type="project" value="UniProtKB-KW"/>
</dbReference>
<dbReference type="AlphaFoldDB" id="A0ABD2LNZ2"/>
<dbReference type="Pfam" id="PF03175">
    <property type="entry name" value="DNA_pol_B_2"/>
    <property type="match status" value="1"/>
</dbReference>
<sequence>MVAKTRGWPRWKFHRYVHSLHGQQGCLRRDALQLMQQIGVRTGRNTYDAEICVPRVVDHWNNSQQQHRFAVFIFGSSGQYKPLYKYINDHYDTPIVLYLNNQHFDGVQKLHGLFGQHYCLDCEKPYQRPSTHLNSCKARCLLCSRVGPEFPCVPSGGFFHQCGGCNKKFRNNGCLQHHLASNFCAQSKKCKDCGVIWDTRVHNRDGRKGHKCHETYCQLCNTFYNPERGCFIQPIEPKEQDPYRIVAFDLETMQHQPVDPQQPEKREHQPNFIAARVACPECIESGNWRRATAGCRICGSHRTVAFCQRPFEDTRVDKRVVADNPLQAFVDWLIFQLPAKYDTYAYSHFGGRFDMVLVFRELFRIGFNPEMLRRGNKMYEMKVRKQKRRNPNIVFRDSFNLMPCALAALIPSYGLDVEDKPFFPHLANRPENYGHEIHPTPDDYLASGMMPSKRQKFDEWYAEHRHEPFKLDEALASYCTNDVEILMAALVAFRREFFEISRRQHYIDGIDDKENHDGIDVLLRSAATHSDSLSTAGFEQALNHNTAASSVLLCGLLHHFLLFVVLEFIVLLLNDGLLFAEPVAKVRYKFAEVFGHGRSQDRHSSARHSCPITVQIFIKNWHNLPKFPAKGKGRKKE</sequence>
<keyword evidence="6" id="KW-0239">DNA-directed DNA polymerase</keyword>
<evidence type="ECO:0000256" key="4">
    <source>
        <dbReference type="ARBA" id="ARBA00022695"/>
    </source>
</evidence>
<evidence type="ECO:0000256" key="1">
    <source>
        <dbReference type="ARBA" id="ARBA00005755"/>
    </source>
</evidence>
<dbReference type="Gene3D" id="3.30.420.10">
    <property type="entry name" value="Ribonuclease H-like superfamily/Ribonuclease H"/>
    <property type="match status" value="1"/>
</dbReference>
<evidence type="ECO:0000256" key="7">
    <source>
        <dbReference type="ARBA" id="ARBA00023125"/>
    </source>
</evidence>
<evidence type="ECO:0000256" key="3">
    <source>
        <dbReference type="ARBA" id="ARBA00022679"/>
    </source>
</evidence>
<accession>A0ABD2LNZ2</accession>
<dbReference type="InterPro" id="IPR012337">
    <property type="entry name" value="RNaseH-like_sf"/>
</dbReference>
<evidence type="ECO:0000313" key="11">
    <source>
        <dbReference type="Proteomes" id="UP001620626"/>
    </source>
</evidence>
<dbReference type="InterPro" id="IPR004868">
    <property type="entry name" value="DNA-dir_DNA_pol_B_mt/vir"/>
</dbReference>
<comment type="catalytic activity">
    <reaction evidence="8">
        <text>DNA(n) + a 2'-deoxyribonucleoside 5'-triphosphate = DNA(n+1) + diphosphate</text>
        <dbReference type="Rhea" id="RHEA:22508"/>
        <dbReference type="Rhea" id="RHEA-COMP:17339"/>
        <dbReference type="Rhea" id="RHEA-COMP:17340"/>
        <dbReference type="ChEBI" id="CHEBI:33019"/>
        <dbReference type="ChEBI" id="CHEBI:61560"/>
        <dbReference type="ChEBI" id="CHEBI:173112"/>
        <dbReference type="EC" id="2.7.7.7"/>
    </reaction>
</comment>
<reference evidence="10 11" key="1">
    <citation type="submission" date="2024-10" db="EMBL/GenBank/DDBJ databases">
        <authorList>
            <person name="Kim D."/>
        </authorList>
    </citation>
    <scope>NUCLEOTIDE SEQUENCE [LARGE SCALE GENOMIC DNA]</scope>
    <source>
        <strain evidence="10">BH-2024</strain>
    </source>
</reference>
<gene>
    <name evidence="10" type="ORF">niasHT_003184</name>
</gene>
<dbReference type="SUPFAM" id="SSF53098">
    <property type="entry name" value="Ribonuclease H-like"/>
    <property type="match status" value="1"/>
</dbReference>
<dbReference type="EC" id="2.7.7.7" evidence="2"/>
<keyword evidence="3" id="KW-0808">Transferase</keyword>
<dbReference type="InterPro" id="IPR036397">
    <property type="entry name" value="RNaseH_sf"/>
</dbReference>
<evidence type="ECO:0000256" key="8">
    <source>
        <dbReference type="ARBA" id="ARBA00049244"/>
    </source>
</evidence>
<keyword evidence="5" id="KW-0235">DNA replication</keyword>
<evidence type="ECO:0000256" key="5">
    <source>
        <dbReference type="ARBA" id="ARBA00022705"/>
    </source>
</evidence>
<dbReference type="PANTHER" id="PTHR33568:SF3">
    <property type="entry name" value="DNA-DIRECTED DNA POLYMERASE"/>
    <property type="match status" value="1"/>
</dbReference>
<evidence type="ECO:0000256" key="6">
    <source>
        <dbReference type="ARBA" id="ARBA00022932"/>
    </source>
</evidence>
<keyword evidence="7" id="KW-0238">DNA-binding</keyword>